<protein>
    <submittedName>
        <fullName evidence="14">Uncharacterized protein</fullName>
    </submittedName>
</protein>
<feature type="compositionally biased region" description="Basic and acidic residues" evidence="11">
    <location>
        <begin position="781"/>
        <end position="797"/>
    </location>
</feature>
<dbReference type="GO" id="GO:0005524">
    <property type="term" value="F:ATP binding"/>
    <property type="evidence" value="ECO:0007669"/>
    <property type="project" value="UniProtKB-KW"/>
</dbReference>
<dbReference type="EMBL" id="JARYMX010000004">
    <property type="protein sequence ID" value="KAJ9550475.1"/>
    <property type="molecule type" value="Genomic_DNA"/>
</dbReference>
<dbReference type="GO" id="GO:0016787">
    <property type="term" value="F:hydrolase activity"/>
    <property type="evidence" value="ECO:0007669"/>
    <property type="project" value="UniProtKB-KW"/>
</dbReference>
<dbReference type="CDD" id="cd18033">
    <property type="entry name" value="DEXDc_FANCM"/>
    <property type="match status" value="1"/>
</dbReference>
<dbReference type="CDD" id="cd12091">
    <property type="entry name" value="FANCM_ID"/>
    <property type="match status" value="1"/>
</dbReference>
<keyword evidence="6" id="KW-0347">Helicase</keyword>
<feature type="region of interest" description="Disordered" evidence="11">
    <location>
        <begin position="781"/>
        <end position="811"/>
    </location>
</feature>
<keyword evidence="7" id="KW-0067">ATP-binding</keyword>
<proteinExistence type="inferred from homology"/>
<organism evidence="14 15">
    <name type="scientific">Centaurea solstitialis</name>
    <name type="common">yellow star-thistle</name>
    <dbReference type="NCBI Taxonomy" id="347529"/>
    <lineage>
        <taxon>Eukaryota</taxon>
        <taxon>Viridiplantae</taxon>
        <taxon>Streptophyta</taxon>
        <taxon>Embryophyta</taxon>
        <taxon>Tracheophyta</taxon>
        <taxon>Spermatophyta</taxon>
        <taxon>Magnoliopsida</taxon>
        <taxon>eudicotyledons</taxon>
        <taxon>Gunneridae</taxon>
        <taxon>Pentapetalae</taxon>
        <taxon>asterids</taxon>
        <taxon>campanulids</taxon>
        <taxon>Asterales</taxon>
        <taxon>Asteraceae</taxon>
        <taxon>Carduoideae</taxon>
        <taxon>Cardueae</taxon>
        <taxon>Centaureinae</taxon>
        <taxon>Centaurea</taxon>
    </lineage>
</organism>
<feature type="compositionally biased region" description="Basic and acidic residues" evidence="11">
    <location>
        <begin position="1276"/>
        <end position="1287"/>
    </location>
</feature>
<evidence type="ECO:0000256" key="5">
    <source>
        <dbReference type="ARBA" id="ARBA00022801"/>
    </source>
</evidence>
<feature type="region of interest" description="Disordered" evidence="11">
    <location>
        <begin position="1089"/>
        <end position="1113"/>
    </location>
</feature>
<dbReference type="GO" id="GO:0005634">
    <property type="term" value="C:nucleus"/>
    <property type="evidence" value="ECO:0007669"/>
    <property type="project" value="UniProtKB-SubCell"/>
</dbReference>
<keyword evidence="3" id="KW-0547">Nucleotide-binding</keyword>
<dbReference type="PROSITE" id="PS51194">
    <property type="entry name" value="HELICASE_CTER"/>
    <property type="match status" value="1"/>
</dbReference>
<dbReference type="GO" id="GO:0000400">
    <property type="term" value="F:four-way junction DNA binding"/>
    <property type="evidence" value="ECO:0007669"/>
    <property type="project" value="TreeGrafter"/>
</dbReference>
<dbReference type="Gene3D" id="3.40.50.300">
    <property type="entry name" value="P-loop containing nucleotide triphosphate hydrolases"/>
    <property type="match status" value="2"/>
</dbReference>
<evidence type="ECO:0000259" key="13">
    <source>
        <dbReference type="PROSITE" id="PS51194"/>
    </source>
</evidence>
<comment type="caution">
    <text evidence="14">The sequence shown here is derived from an EMBL/GenBank/DDBJ whole genome shotgun (WGS) entry which is preliminary data.</text>
</comment>
<dbReference type="PANTHER" id="PTHR14025">
    <property type="entry name" value="FANCONI ANEMIA GROUP M FANCM FAMILY MEMBER"/>
    <property type="match status" value="1"/>
</dbReference>
<keyword evidence="15" id="KW-1185">Reference proteome</keyword>
<keyword evidence="9" id="KW-0234">DNA repair</keyword>
<evidence type="ECO:0000256" key="11">
    <source>
        <dbReference type="SAM" id="MobiDB-lite"/>
    </source>
</evidence>
<dbReference type="CDD" id="cd18801">
    <property type="entry name" value="SF2_C_FANCM_Hef"/>
    <property type="match status" value="1"/>
</dbReference>
<dbReference type="PROSITE" id="PS51192">
    <property type="entry name" value="HELICASE_ATP_BIND_1"/>
    <property type="match status" value="1"/>
</dbReference>
<dbReference type="Pfam" id="PF00271">
    <property type="entry name" value="Helicase_C"/>
    <property type="match status" value="1"/>
</dbReference>
<dbReference type="GO" id="GO:0036297">
    <property type="term" value="P:interstrand cross-link repair"/>
    <property type="evidence" value="ECO:0007669"/>
    <property type="project" value="TreeGrafter"/>
</dbReference>
<dbReference type="GO" id="GO:0043138">
    <property type="term" value="F:3'-5' DNA helicase activity"/>
    <property type="evidence" value="ECO:0007669"/>
    <property type="project" value="InterPro"/>
</dbReference>
<reference evidence="14" key="1">
    <citation type="submission" date="2023-03" db="EMBL/GenBank/DDBJ databases">
        <title>Chromosome-scale reference genome and RAD-based genetic map of yellow starthistle (Centaurea solstitialis) reveal putative structural variation and QTLs associated with invader traits.</title>
        <authorList>
            <person name="Reatini B."/>
            <person name="Cang F.A."/>
            <person name="Jiang Q."/>
            <person name="Mckibben M.T.W."/>
            <person name="Barker M.S."/>
            <person name="Rieseberg L.H."/>
            <person name="Dlugosch K.M."/>
        </authorList>
    </citation>
    <scope>NUCLEOTIDE SEQUENCE</scope>
    <source>
        <strain evidence="14">CAN-66</strain>
        <tissue evidence="14">Leaf</tissue>
    </source>
</reference>
<feature type="region of interest" description="Disordered" evidence="11">
    <location>
        <begin position="1276"/>
        <end position="1307"/>
    </location>
</feature>
<evidence type="ECO:0000256" key="10">
    <source>
        <dbReference type="ARBA" id="ARBA00023242"/>
    </source>
</evidence>
<dbReference type="InterPro" id="IPR014001">
    <property type="entry name" value="Helicase_ATP-bd"/>
</dbReference>
<evidence type="ECO:0000256" key="8">
    <source>
        <dbReference type="ARBA" id="ARBA00023125"/>
    </source>
</evidence>
<dbReference type="Proteomes" id="UP001172457">
    <property type="component" value="Chromosome 4"/>
</dbReference>
<dbReference type="InterPro" id="IPR039686">
    <property type="entry name" value="FANCM/Mph1-like_ID"/>
</dbReference>
<evidence type="ECO:0000256" key="7">
    <source>
        <dbReference type="ARBA" id="ARBA00022840"/>
    </source>
</evidence>
<accession>A0AA38WFN1</accession>
<evidence type="ECO:0000256" key="1">
    <source>
        <dbReference type="ARBA" id="ARBA00004123"/>
    </source>
</evidence>
<dbReference type="PANTHER" id="PTHR14025:SF20">
    <property type="entry name" value="FANCONI ANEMIA GROUP M PROTEIN"/>
    <property type="match status" value="1"/>
</dbReference>
<dbReference type="SMART" id="SM00490">
    <property type="entry name" value="HELICc"/>
    <property type="match status" value="1"/>
</dbReference>
<dbReference type="FunFam" id="3.40.50.300:FF:001992">
    <property type="entry name" value="ATP-dependent RNA helicase, putative"/>
    <property type="match status" value="1"/>
</dbReference>
<dbReference type="SUPFAM" id="SSF52540">
    <property type="entry name" value="P-loop containing nucleoside triphosphate hydrolases"/>
    <property type="match status" value="1"/>
</dbReference>
<keyword evidence="8" id="KW-0238">DNA-binding</keyword>
<dbReference type="GO" id="GO:0009378">
    <property type="term" value="F:four-way junction helicase activity"/>
    <property type="evidence" value="ECO:0007669"/>
    <property type="project" value="TreeGrafter"/>
</dbReference>
<dbReference type="SMART" id="SM00487">
    <property type="entry name" value="DEXDc"/>
    <property type="match status" value="1"/>
</dbReference>
<dbReference type="Pfam" id="PF00270">
    <property type="entry name" value="DEAD"/>
    <property type="match status" value="1"/>
</dbReference>
<dbReference type="GO" id="GO:0045003">
    <property type="term" value="P:double-strand break repair via synthesis-dependent strand annealing"/>
    <property type="evidence" value="ECO:0007669"/>
    <property type="project" value="TreeGrafter"/>
</dbReference>
<feature type="region of interest" description="Disordered" evidence="11">
    <location>
        <begin position="908"/>
        <end position="941"/>
    </location>
</feature>
<feature type="compositionally biased region" description="Polar residues" evidence="11">
    <location>
        <begin position="1176"/>
        <end position="1209"/>
    </location>
</feature>
<evidence type="ECO:0000256" key="4">
    <source>
        <dbReference type="ARBA" id="ARBA00022763"/>
    </source>
</evidence>
<evidence type="ECO:0000256" key="9">
    <source>
        <dbReference type="ARBA" id="ARBA00023204"/>
    </source>
</evidence>
<feature type="region of interest" description="Disordered" evidence="11">
    <location>
        <begin position="1176"/>
        <end position="1224"/>
    </location>
</feature>
<keyword evidence="10" id="KW-0539">Nucleus</keyword>
<evidence type="ECO:0000256" key="6">
    <source>
        <dbReference type="ARBA" id="ARBA00022806"/>
    </source>
</evidence>
<dbReference type="InterPro" id="IPR001650">
    <property type="entry name" value="Helicase_C-like"/>
</dbReference>
<evidence type="ECO:0000256" key="3">
    <source>
        <dbReference type="ARBA" id="ARBA00022741"/>
    </source>
</evidence>
<keyword evidence="4" id="KW-0227">DNA damage</keyword>
<feature type="domain" description="Helicase ATP-binding" evidence="12">
    <location>
        <begin position="128"/>
        <end position="312"/>
    </location>
</feature>
<dbReference type="InterPro" id="IPR027417">
    <property type="entry name" value="P-loop_NTPase"/>
</dbReference>
<comment type="subcellular location">
    <subcellularLocation>
        <location evidence="1">Nucleus</location>
    </subcellularLocation>
</comment>
<comment type="similarity">
    <text evidence="2">Belongs to the DEAD box helicase family. DEAH subfamily. FANCM sub-subfamily.</text>
</comment>
<evidence type="ECO:0000259" key="12">
    <source>
        <dbReference type="PROSITE" id="PS51192"/>
    </source>
</evidence>
<dbReference type="InterPro" id="IPR044749">
    <property type="entry name" value="FANCM_DEXDc"/>
</dbReference>
<evidence type="ECO:0000313" key="14">
    <source>
        <dbReference type="EMBL" id="KAJ9550475.1"/>
    </source>
</evidence>
<evidence type="ECO:0000256" key="2">
    <source>
        <dbReference type="ARBA" id="ARBA00009889"/>
    </source>
</evidence>
<feature type="domain" description="Helicase C-terminal" evidence="13">
    <location>
        <begin position="475"/>
        <end position="643"/>
    </location>
</feature>
<name>A0AA38WFN1_9ASTR</name>
<evidence type="ECO:0000313" key="15">
    <source>
        <dbReference type="Proteomes" id="UP001172457"/>
    </source>
</evidence>
<gene>
    <name evidence="14" type="ORF">OSB04_014520</name>
</gene>
<keyword evidence="5" id="KW-0378">Hydrolase</keyword>
<sequence length="1307" mass="145982">MASIQTLDDDDDFDWDAAVREIDVVCNQATTNKLEEAPFGSCNLPPMASSSCPNKIENNKPSSSRQSTLDRFIGFTGLKSSNQDVKHDAKENSERDNGCVSSVSIDPEAAKTWIYPENVPVRDYQVSITRTALFSNTLVSLPTGLGKTLIAAVVMYNYFRWFPEGKIVFTAPSRPLVVQQIAACHNIVGIPQEWTVDMTGQTPPAKRVDLWKVKRIFFVTPQVLEKDIQSGKSLESDSLLMEIVNTGSCVVKQLVCLVIDEAHHATGNASSCVAVRELMAVPVQLRILALTATPGSKHENVQQVIDNLQISSLEHRSESDPDVSPYVHERKVEVIQVAMGKDALEANSLLMDVIRPFVARLSSMGVDLKARKDIQTFSPHEILESRDEFRKKRPHDLPEPKNQEIEKIFGYLITLYHIRKLLSAHGIEPAYEMLEDKLKQGTLARLRSNVGLQKVERMMKESVSHGALSPKFTKMIEVLIEHFKTQDPEKSRVIIFSNFRGSVRDIMNSLATIGPFVKATEFIGQNTGKKSKGQSQKAQQRVLQDFQAGRFNVIVATSIAEEGLDIMEVNLVICFDANISPLRMIQRMGRTGRKNAGRVDILLSCLKVLFGILVLACEGSEYKGYMRKQANGKTIKKHMLNGGMHSFNFHSSPRMVPHVFRPEKRLVKLLIEEYVPRGKKVKEDDGIQTPKYKAKLTDAETDLIAKYFDPCRENNWRPSLIAFPHFQAFPSRVHEVAHSMRTMMLIDTMQCLQELPFSNHDESFNGQDEEALEECFEVESVEHHNSNTREDDAAREEPETDIFRTPPEPRRNTIKILPSTPFCLVRILCRLTHMETFLFFTRGEYPETALDVRSHGNDDVVTSLKKTNDLQEDKAAGEHRVIQTEISNMELSDRELNTGENLCAVVDDSHSADESNNDSRAGTLSKVKGNFTTPDVDMLPDDPITLVQSKNDDEAEESTPNRGNVAALCMQGEMQTPRINLISSSSEKGISVSKCKGEIRTPVTNIFDDNSCSKDWILTSGEKSVSGPKHRLKRLRKYGDTKSRNLSDKEEFVGHTSVSGARLDRKSYKHGRGEKKLVDDAKVFIEDEAEVSSGASGDEDVDNGQDSYEGSFIDDRINPTVASTQAEASECDMMAIYRRSLLSQTPIQRSSHLSMDVSPDSGVPMDQMHDSGSAFGITNPSLHHSHTSTNGDSSSIPLNTEGLSSTTMNGVRKRKLSFSQGGSPPIRNLEKEVFLKPEAGGENPTWQMEGGNMDAFEDDDEFYQGIDLDALEEEATKQLRSKSESMNEKPNNQNLEMLDCPSFDLGI</sequence>
<dbReference type="FunFam" id="3.40.50.300:FF:000861">
    <property type="entry name" value="Fanconi anemia, complementation group M"/>
    <property type="match status" value="1"/>
</dbReference>
<dbReference type="InterPro" id="IPR011545">
    <property type="entry name" value="DEAD/DEAH_box_helicase_dom"/>
</dbReference>